<evidence type="ECO:0000256" key="3">
    <source>
        <dbReference type="ARBA" id="ARBA00009295"/>
    </source>
</evidence>
<dbReference type="GO" id="GO:0016020">
    <property type="term" value="C:membrane"/>
    <property type="evidence" value="ECO:0007669"/>
    <property type="project" value="UniProtKB-SubCell"/>
</dbReference>
<feature type="transmembrane region" description="Helical" evidence="6">
    <location>
        <begin position="251"/>
        <end position="270"/>
    </location>
</feature>
<keyword evidence="6" id="KW-1133">Transmembrane helix</keyword>
<feature type="domain" description="Fatty acid desaturase N-terminal" evidence="8">
    <location>
        <begin position="14"/>
        <end position="50"/>
    </location>
</feature>
<evidence type="ECO:0000256" key="5">
    <source>
        <dbReference type="ARBA" id="ARBA00023136"/>
    </source>
</evidence>
<evidence type="ECO:0000256" key="6">
    <source>
        <dbReference type="SAM" id="Phobius"/>
    </source>
</evidence>
<dbReference type="Pfam" id="PF00487">
    <property type="entry name" value="FA_desaturase"/>
    <property type="match status" value="1"/>
</dbReference>
<dbReference type="GO" id="GO:0006629">
    <property type="term" value="P:lipid metabolic process"/>
    <property type="evidence" value="ECO:0007669"/>
    <property type="project" value="InterPro"/>
</dbReference>
<dbReference type="InterPro" id="IPR021863">
    <property type="entry name" value="FAS_N"/>
</dbReference>
<dbReference type="Proteomes" id="UP000620124">
    <property type="component" value="Unassembled WGS sequence"/>
</dbReference>
<keyword evidence="5 6" id="KW-0472">Membrane</keyword>
<keyword evidence="10" id="KW-1185">Reference proteome</keyword>
<proteinExistence type="inferred from homology"/>
<feature type="domain" description="Fatty acid desaturase" evidence="7">
    <location>
        <begin position="84"/>
        <end position="374"/>
    </location>
</feature>
<dbReference type="EMBL" id="JACAZI010000038">
    <property type="protein sequence ID" value="KAF7328176.1"/>
    <property type="molecule type" value="Genomic_DNA"/>
</dbReference>
<accession>A0A8H6U336</accession>
<comment type="subcellular location">
    <subcellularLocation>
        <location evidence="1">Membrane</location>
    </subcellularLocation>
</comment>
<evidence type="ECO:0000256" key="4">
    <source>
        <dbReference type="ARBA" id="ARBA00023002"/>
    </source>
</evidence>
<dbReference type="InterPro" id="IPR012171">
    <property type="entry name" value="Fatty_acid_desaturase"/>
</dbReference>
<evidence type="ECO:0000313" key="10">
    <source>
        <dbReference type="Proteomes" id="UP000620124"/>
    </source>
</evidence>
<dbReference type="GO" id="GO:0016717">
    <property type="term" value="F:oxidoreductase activity, acting on paired donors, with oxidation of a pair of donors resulting in the reduction of molecular oxygen to two molecules of water"/>
    <property type="evidence" value="ECO:0007669"/>
    <property type="project" value="InterPro"/>
</dbReference>
<reference evidence="9" key="1">
    <citation type="submission" date="2020-05" db="EMBL/GenBank/DDBJ databases">
        <title>Mycena genomes resolve the evolution of fungal bioluminescence.</title>
        <authorList>
            <person name="Tsai I.J."/>
        </authorList>
    </citation>
    <scope>NUCLEOTIDE SEQUENCE</scope>
    <source>
        <strain evidence="9">CCC161011</strain>
    </source>
</reference>
<sequence length="417" mass="48635">MQTVHSASDALSLYTPMPWSLKEIRAAIPARCFQRDTWRSLLYLLRDLFMAATFWALASAIDPFFLELREYPAFPSFIPTILRWFAWCLYWWFQGLVFTGVWVIGHECGHGAFSPHRKLNDTIGFITHSFLWTPYFRRDSSMCLSSSPHLNTSWKISHHRHHISHASMERDEVYVPKTRSDLGIPPPGTDFVYEDIFGDTPIFTLLMLLRQQLLAFPAYLLFNSSGQKHYPKWTNHFTPNSILFTKAQRRAVIISNLGLLGMVVAVRKAVLKYGASQVIKYYGIPWLAVTHWFIMITYLHHTDPVIPHFRAKEWNFQRGAAATVDRPFLGWQGNFFLHSVARYHVIHHFFPKMPFYHGKEATEALKAFIGEYYAFSDKPVFRALWDNYNRCQFVDDEGDIVFYRDKKGESVVKTSLQ</sequence>
<dbReference type="Pfam" id="PF11960">
    <property type="entry name" value="DUF3474"/>
    <property type="match status" value="1"/>
</dbReference>
<comment type="pathway">
    <text evidence="2">Lipid metabolism.</text>
</comment>
<gene>
    <name evidence="9" type="ORF">MVEN_02575200</name>
</gene>
<evidence type="ECO:0000256" key="2">
    <source>
        <dbReference type="ARBA" id="ARBA00005189"/>
    </source>
</evidence>
<protein>
    <submittedName>
        <fullName evidence="9">Acyl-lipid omega-3 desaturase (Cytochrome b5), endoplasmic reticulum</fullName>
    </submittedName>
</protein>
<dbReference type="PANTHER" id="PTHR32100">
    <property type="entry name" value="OMEGA-6 FATTY ACID DESATURASE, CHLOROPLASTIC"/>
    <property type="match status" value="1"/>
</dbReference>
<dbReference type="AlphaFoldDB" id="A0A8H6U336"/>
<organism evidence="9 10">
    <name type="scientific">Mycena venus</name>
    <dbReference type="NCBI Taxonomy" id="2733690"/>
    <lineage>
        <taxon>Eukaryota</taxon>
        <taxon>Fungi</taxon>
        <taxon>Dikarya</taxon>
        <taxon>Basidiomycota</taxon>
        <taxon>Agaricomycotina</taxon>
        <taxon>Agaricomycetes</taxon>
        <taxon>Agaricomycetidae</taxon>
        <taxon>Agaricales</taxon>
        <taxon>Marasmiineae</taxon>
        <taxon>Mycenaceae</taxon>
        <taxon>Mycena</taxon>
    </lineage>
</organism>
<feature type="transmembrane region" description="Helical" evidence="6">
    <location>
        <begin position="282"/>
        <end position="300"/>
    </location>
</feature>
<keyword evidence="6" id="KW-0812">Transmembrane</keyword>
<keyword evidence="4" id="KW-0560">Oxidoreductase</keyword>
<dbReference type="InterPro" id="IPR005804">
    <property type="entry name" value="FA_desaturase_dom"/>
</dbReference>
<comment type="similarity">
    <text evidence="3">Belongs to the fatty acid desaturase type 1 family.</text>
</comment>
<name>A0A8H6U336_9AGAR</name>
<comment type="caution">
    <text evidence="9">The sequence shown here is derived from an EMBL/GenBank/DDBJ whole genome shotgun (WGS) entry which is preliminary data.</text>
</comment>
<dbReference type="CDD" id="cd03507">
    <property type="entry name" value="Delta12-FADS-like"/>
    <property type="match status" value="1"/>
</dbReference>
<dbReference type="OrthoDB" id="1461976at2759"/>
<evidence type="ECO:0000256" key="1">
    <source>
        <dbReference type="ARBA" id="ARBA00004370"/>
    </source>
</evidence>
<feature type="transmembrane region" description="Helical" evidence="6">
    <location>
        <begin position="41"/>
        <end position="61"/>
    </location>
</feature>
<evidence type="ECO:0000259" key="7">
    <source>
        <dbReference type="Pfam" id="PF00487"/>
    </source>
</evidence>
<evidence type="ECO:0000259" key="8">
    <source>
        <dbReference type="Pfam" id="PF11960"/>
    </source>
</evidence>
<evidence type="ECO:0000313" key="9">
    <source>
        <dbReference type="EMBL" id="KAF7328176.1"/>
    </source>
</evidence>
<feature type="transmembrane region" description="Helical" evidence="6">
    <location>
        <begin position="81"/>
        <end position="104"/>
    </location>
</feature>